<dbReference type="Proteomes" id="UP000663671">
    <property type="component" value="Chromosome 5"/>
</dbReference>
<dbReference type="InterPro" id="IPR006148">
    <property type="entry name" value="Glc/Gal-6P_isomerase"/>
</dbReference>
<dbReference type="CDD" id="cd01400">
    <property type="entry name" value="6PGL"/>
    <property type="match status" value="1"/>
</dbReference>
<evidence type="ECO:0000256" key="6">
    <source>
        <dbReference type="RuleBase" id="RU365095"/>
    </source>
</evidence>
<dbReference type="InterPro" id="IPR005900">
    <property type="entry name" value="6-phosphogluconolactonase_DevB"/>
</dbReference>
<organism evidence="8 9">
    <name type="scientific">Ajellomyces capsulatus</name>
    <name type="common">Darling's disease fungus</name>
    <name type="synonym">Histoplasma capsulatum</name>
    <dbReference type="NCBI Taxonomy" id="5037"/>
    <lineage>
        <taxon>Eukaryota</taxon>
        <taxon>Fungi</taxon>
        <taxon>Dikarya</taxon>
        <taxon>Ascomycota</taxon>
        <taxon>Pezizomycotina</taxon>
        <taxon>Eurotiomycetes</taxon>
        <taxon>Eurotiomycetidae</taxon>
        <taxon>Onygenales</taxon>
        <taxon>Ajellomycetaceae</taxon>
        <taxon>Histoplasma</taxon>
    </lineage>
</organism>
<proteinExistence type="inferred from homology"/>
<dbReference type="SUPFAM" id="SSF100950">
    <property type="entry name" value="NagB/RpiA/CoA transferase-like"/>
    <property type="match status" value="1"/>
</dbReference>
<comment type="similarity">
    <text evidence="3 6">Belongs to the glucosamine/galactosamine-6-phosphate isomerase family. 6-phosphogluconolactonase subfamily.</text>
</comment>
<dbReference type="Gene3D" id="3.40.50.1360">
    <property type="match status" value="1"/>
</dbReference>
<evidence type="ECO:0000313" key="9">
    <source>
        <dbReference type="Proteomes" id="UP000663671"/>
    </source>
</evidence>
<dbReference type="EMBL" id="CP069111">
    <property type="protein sequence ID" value="QSS61627.1"/>
    <property type="molecule type" value="Genomic_DNA"/>
</dbReference>
<comment type="catalytic activity">
    <reaction evidence="1 6">
        <text>6-phospho-D-glucono-1,5-lactone + H2O = 6-phospho-D-gluconate + H(+)</text>
        <dbReference type="Rhea" id="RHEA:12556"/>
        <dbReference type="ChEBI" id="CHEBI:15377"/>
        <dbReference type="ChEBI" id="CHEBI:15378"/>
        <dbReference type="ChEBI" id="CHEBI:57955"/>
        <dbReference type="ChEBI" id="CHEBI:58759"/>
        <dbReference type="EC" id="3.1.1.31"/>
    </reaction>
</comment>
<keyword evidence="5 6" id="KW-0378">Hydrolase</keyword>
<dbReference type="PANTHER" id="PTHR11054">
    <property type="entry name" value="6-PHOSPHOGLUCONOLACTONASE"/>
    <property type="match status" value="1"/>
</dbReference>
<dbReference type="GO" id="GO:0006098">
    <property type="term" value="P:pentose-phosphate shunt"/>
    <property type="evidence" value="ECO:0007669"/>
    <property type="project" value="UniProtKB-UniPathway"/>
</dbReference>
<dbReference type="InterPro" id="IPR039104">
    <property type="entry name" value="6PGL"/>
</dbReference>
<reference evidence="8" key="1">
    <citation type="submission" date="2021-01" db="EMBL/GenBank/DDBJ databases">
        <title>Chromosome-level genome assembly of a human fungal pathogen reveals clustering of transcriptionally co-regulated genes.</title>
        <authorList>
            <person name="Voorhies M."/>
            <person name="Cohen S."/>
            <person name="Shea T.P."/>
            <person name="Petrus S."/>
            <person name="Munoz J.F."/>
            <person name="Poplawski S."/>
            <person name="Goldman W.E."/>
            <person name="Michael T."/>
            <person name="Cuomo C.A."/>
            <person name="Sil A."/>
            <person name="Beyhan S."/>
        </authorList>
    </citation>
    <scope>NUCLEOTIDE SEQUENCE</scope>
    <source>
        <strain evidence="8">WU24</strain>
    </source>
</reference>
<dbReference type="GO" id="GO:0017057">
    <property type="term" value="F:6-phosphogluconolactonase activity"/>
    <property type="evidence" value="ECO:0007669"/>
    <property type="project" value="UniProtKB-UniRule"/>
</dbReference>
<comment type="pathway">
    <text evidence="2 6">Carbohydrate degradation; pentose phosphate pathway; D-ribulose 5-phosphate from D-glucose 6-phosphate (oxidative stage): step 2/3.</text>
</comment>
<dbReference type="OrthoDB" id="432544at2759"/>
<dbReference type="Pfam" id="PF01182">
    <property type="entry name" value="Glucosamine_iso"/>
    <property type="match status" value="1"/>
</dbReference>
<dbReference type="UniPathway" id="UPA00115">
    <property type="reaction ID" value="UER00409"/>
</dbReference>
<sequence>MRGSPNLYVFPDTDALATQLRKYVLKSQNTAIARHDVFRVAVSGGSLPAVLAKALLAPTNGSEEDSPRFSSWEIFFADERVVPLDHEDSNYRLVKTELLDKIPPELGTPIVHPIDITHISDDDPQEVADQYQEELMHSFAAKDSVKLPVFDLLLLGCGPDGHTCSLFPGHELLRESDAWVAPISDSPKPPPKRITLTLPVVIHGLRIAFVATGGGKKDIMRRIFDTEDGRSLPCALVNAAGAEKVSWFTDTQATEGVAFPSKGNL</sequence>
<evidence type="ECO:0000259" key="7">
    <source>
        <dbReference type="Pfam" id="PF01182"/>
    </source>
</evidence>
<dbReference type="EC" id="3.1.1.31" evidence="4 6"/>
<evidence type="ECO:0000313" key="8">
    <source>
        <dbReference type="EMBL" id="QSS61627.1"/>
    </source>
</evidence>
<evidence type="ECO:0000256" key="1">
    <source>
        <dbReference type="ARBA" id="ARBA00000832"/>
    </source>
</evidence>
<name>A0A8A1MBU7_AJECA</name>
<feature type="domain" description="Glucosamine/galactosamine-6-phosphate isomerase" evidence="7">
    <location>
        <begin position="11"/>
        <end position="247"/>
    </location>
</feature>
<protein>
    <recommendedName>
        <fullName evidence="4 6">6-phosphogluconolactonase</fullName>
        <shortName evidence="6">6PGL</shortName>
        <ecNumber evidence="4 6">3.1.1.31</ecNumber>
    </recommendedName>
</protein>
<gene>
    <name evidence="8" type="ORF">I7I51_03804</name>
</gene>
<dbReference type="GO" id="GO:0005975">
    <property type="term" value="P:carbohydrate metabolic process"/>
    <property type="evidence" value="ECO:0007669"/>
    <property type="project" value="UniProtKB-UniRule"/>
</dbReference>
<evidence type="ECO:0000256" key="4">
    <source>
        <dbReference type="ARBA" id="ARBA00013198"/>
    </source>
</evidence>
<evidence type="ECO:0000256" key="2">
    <source>
        <dbReference type="ARBA" id="ARBA00004961"/>
    </source>
</evidence>
<dbReference type="NCBIfam" id="TIGR01198">
    <property type="entry name" value="pgl"/>
    <property type="match status" value="1"/>
</dbReference>
<dbReference type="PANTHER" id="PTHR11054:SF0">
    <property type="entry name" value="6-PHOSPHOGLUCONOLACTONASE"/>
    <property type="match status" value="1"/>
</dbReference>
<dbReference type="InterPro" id="IPR037171">
    <property type="entry name" value="NagB/RpiA_transferase-like"/>
</dbReference>
<dbReference type="AlphaFoldDB" id="A0A8A1MBU7"/>
<dbReference type="VEuPathDB" id="FungiDB:I7I51_03804"/>
<evidence type="ECO:0000256" key="3">
    <source>
        <dbReference type="ARBA" id="ARBA00010662"/>
    </source>
</evidence>
<dbReference type="FunFam" id="3.40.50.1360:FF:000005">
    <property type="entry name" value="6-phosphogluconolactonase"/>
    <property type="match status" value="1"/>
</dbReference>
<accession>A0A8A1MBU7</accession>
<comment type="function">
    <text evidence="6">Hydrolysis of 6-phosphogluconolactone to 6-phosphogluconate.</text>
</comment>
<evidence type="ECO:0000256" key="5">
    <source>
        <dbReference type="ARBA" id="ARBA00022801"/>
    </source>
</evidence>